<evidence type="ECO:0000313" key="3">
    <source>
        <dbReference type="Proteomes" id="UP000233256"/>
    </source>
</evidence>
<protein>
    <recommendedName>
        <fullName evidence="1">ADP ribosyltransferase domain-containing protein</fullName>
    </recommendedName>
</protein>
<dbReference type="GO" id="GO:0005576">
    <property type="term" value="C:extracellular region"/>
    <property type="evidence" value="ECO:0007669"/>
    <property type="project" value="InterPro"/>
</dbReference>
<dbReference type="EMBL" id="PGXC01000025">
    <property type="protein sequence ID" value="PKK89088.1"/>
    <property type="molecule type" value="Genomic_DNA"/>
</dbReference>
<evidence type="ECO:0000313" key="2">
    <source>
        <dbReference type="EMBL" id="PKK89088.1"/>
    </source>
</evidence>
<comment type="caution">
    <text evidence="2">The sequence shown here is derived from an EMBL/GenBank/DDBJ whole genome shotgun (WGS) entry which is preliminary data.</text>
</comment>
<dbReference type="InterPro" id="IPR003540">
    <property type="entry name" value="ADP-ribosyltransferase"/>
</dbReference>
<reference evidence="2 3" key="1">
    <citation type="journal article" date="2017" name="ISME J.">
        <title>Potential for microbial H2 and metal transformations associated with novel bacteria and archaea in deep terrestrial subsurface sediments.</title>
        <authorList>
            <person name="Hernsdorf A.W."/>
            <person name="Amano Y."/>
            <person name="Miyakawa K."/>
            <person name="Ise K."/>
            <person name="Suzuki Y."/>
            <person name="Anantharaman K."/>
            <person name="Probst A."/>
            <person name="Burstein D."/>
            <person name="Thomas B.C."/>
            <person name="Banfield J.F."/>
        </authorList>
    </citation>
    <scope>NUCLEOTIDE SEQUENCE [LARGE SCALE GENOMIC DNA]</scope>
    <source>
        <strain evidence="2">HGW-Wallbacteria-1</strain>
    </source>
</reference>
<evidence type="ECO:0000259" key="1">
    <source>
        <dbReference type="Pfam" id="PF03496"/>
    </source>
</evidence>
<dbReference type="PROSITE" id="PS51996">
    <property type="entry name" value="TR_MART"/>
    <property type="match status" value="1"/>
</dbReference>
<name>A0A2N1PL68_9BACT</name>
<accession>A0A2N1PL68</accession>
<dbReference type="Pfam" id="PF03496">
    <property type="entry name" value="ADPrib_exo_Tox"/>
    <property type="match status" value="1"/>
</dbReference>
<sequence>MTIERQANLARLLCSALLLAFLQLPLSMMGSALPGSGQPSPASLFLTRALAQDDWGDESPEEYEANRYLQEFRAFVADPENPPLDFEEFTAISKYRNMAYVEVNDLLRTGEGNEKTQDLVRLMKRGVSKLPKFRGVTWRGASFEDFPELYTFYTKVGATVFDPAFVSTSVDRRVAESFITDNGEKNLVLFAIKGYSGRVLKGIGGSGIDQAEQEVLFPAATRFRIVGVKMIVVDYPDYGLENTPVKLVKMVQLPGQDEILPETGEELKVRMGE</sequence>
<organism evidence="2 3">
    <name type="scientific">Candidatus Wallbacteria bacterium HGW-Wallbacteria-1</name>
    <dbReference type="NCBI Taxonomy" id="2013854"/>
    <lineage>
        <taxon>Bacteria</taxon>
        <taxon>Candidatus Walliibacteriota</taxon>
    </lineage>
</organism>
<dbReference type="SUPFAM" id="SSF56399">
    <property type="entry name" value="ADP-ribosylation"/>
    <property type="match status" value="1"/>
</dbReference>
<dbReference type="AlphaFoldDB" id="A0A2N1PL68"/>
<feature type="domain" description="ADP ribosyltransferase" evidence="1">
    <location>
        <begin position="85"/>
        <end position="233"/>
    </location>
</feature>
<gene>
    <name evidence="2" type="ORF">CVV64_15785</name>
</gene>
<dbReference type="Gene3D" id="3.90.176.10">
    <property type="entry name" value="Toxin ADP-ribosyltransferase, Chain A, domain 1"/>
    <property type="match status" value="1"/>
</dbReference>
<proteinExistence type="predicted"/>
<dbReference type="Proteomes" id="UP000233256">
    <property type="component" value="Unassembled WGS sequence"/>
</dbReference>